<feature type="region of interest" description="Disordered" evidence="1">
    <location>
        <begin position="345"/>
        <end position="369"/>
    </location>
</feature>
<evidence type="ECO:0000313" key="4">
    <source>
        <dbReference type="EMBL" id="TDZ38931.1"/>
    </source>
</evidence>
<gene>
    <name evidence="4" type="ORF">C8035_v006868</name>
</gene>
<feature type="chain" id="PRO_5020288452" evidence="3">
    <location>
        <begin position="25"/>
        <end position="369"/>
    </location>
</feature>
<name>A0A4R8QJ19_9PEZI</name>
<evidence type="ECO:0000256" key="2">
    <source>
        <dbReference type="SAM" id="Phobius"/>
    </source>
</evidence>
<dbReference type="Proteomes" id="UP000295083">
    <property type="component" value="Unassembled WGS sequence"/>
</dbReference>
<proteinExistence type="predicted"/>
<reference evidence="4 5" key="1">
    <citation type="submission" date="2018-11" db="EMBL/GenBank/DDBJ databases">
        <title>Genome sequence and assembly of Colletotrichum spinosum.</title>
        <authorList>
            <person name="Gan P."/>
            <person name="Shirasu K."/>
        </authorList>
    </citation>
    <scope>NUCLEOTIDE SEQUENCE [LARGE SCALE GENOMIC DNA]</scope>
    <source>
        <strain evidence="4 5">CBS 515.97</strain>
    </source>
</reference>
<keyword evidence="2" id="KW-1133">Transmembrane helix</keyword>
<feature type="transmembrane region" description="Helical" evidence="2">
    <location>
        <begin position="165"/>
        <end position="187"/>
    </location>
</feature>
<dbReference type="AlphaFoldDB" id="A0A4R8QJ19"/>
<keyword evidence="2" id="KW-0472">Membrane</keyword>
<keyword evidence="2" id="KW-0812">Transmembrane</keyword>
<comment type="caution">
    <text evidence="4">The sequence shown here is derived from an EMBL/GenBank/DDBJ whole genome shotgun (WGS) entry which is preliminary data.</text>
</comment>
<accession>A0A4R8QJ19</accession>
<feature type="transmembrane region" description="Helical" evidence="2">
    <location>
        <begin position="199"/>
        <end position="217"/>
    </location>
</feature>
<evidence type="ECO:0000256" key="3">
    <source>
        <dbReference type="SAM" id="SignalP"/>
    </source>
</evidence>
<dbReference type="EMBL" id="QAPG01000013">
    <property type="protein sequence ID" value="TDZ38931.1"/>
    <property type="molecule type" value="Genomic_DNA"/>
</dbReference>
<keyword evidence="5" id="KW-1185">Reference proteome</keyword>
<organism evidence="4 5">
    <name type="scientific">Colletotrichum spinosum</name>
    <dbReference type="NCBI Taxonomy" id="1347390"/>
    <lineage>
        <taxon>Eukaryota</taxon>
        <taxon>Fungi</taxon>
        <taxon>Dikarya</taxon>
        <taxon>Ascomycota</taxon>
        <taxon>Pezizomycotina</taxon>
        <taxon>Sordariomycetes</taxon>
        <taxon>Hypocreomycetidae</taxon>
        <taxon>Glomerellales</taxon>
        <taxon>Glomerellaceae</taxon>
        <taxon>Colletotrichum</taxon>
        <taxon>Colletotrichum orbiculare species complex</taxon>
    </lineage>
</organism>
<feature type="transmembrane region" description="Helical" evidence="2">
    <location>
        <begin position="261"/>
        <end position="282"/>
    </location>
</feature>
<evidence type="ECO:0000313" key="5">
    <source>
        <dbReference type="Proteomes" id="UP000295083"/>
    </source>
</evidence>
<sequence>MSGHLCRPLLAAFVISTCIPTVLAQDQFRQFFPGWSGLISDILKANCSDDVSNYAKDPAGQARWDIIDCVLTVFSESRKAEAAAAALTFGLAPMVLQAIGPSTCETSLLFLRRPLLALLLSIASPWPSNSQGNAYDDPETALQKPPSTRLWPGPAANQLVSLLQYALAAAAAANVAVMAYQLGYWSFFASANNTYDPVLWTYTALLIHIVGIIGILLRFEIVKSTPDADRGRLTSRLRDELTPTAQHKALVLKTRKGPAPVVFLVAGFRWLLSIAPTLQVLYGTISLSGSLLTSQQDARNCLFRYVGSAVVARALLSYELAGLRDASFREMGSFVRERQAEKRGDACEYEMGDRGKRQDTSESALITSS</sequence>
<protein>
    <submittedName>
        <fullName evidence="4">Uncharacterized protein</fullName>
    </submittedName>
</protein>
<feature type="signal peptide" evidence="3">
    <location>
        <begin position="1"/>
        <end position="24"/>
    </location>
</feature>
<feature type="compositionally biased region" description="Basic and acidic residues" evidence="1">
    <location>
        <begin position="345"/>
        <end position="360"/>
    </location>
</feature>
<keyword evidence="3" id="KW-0732">Signal</keyword>
<evidence type="ECO:0000256" key="1">
    <source>
        <dbReference type="SAM" id="MobiDB-lite"/>
    </source>
</evidence>